<dbReference type="SUPFAM" id="SSF47699">
    <property type="entry name" value="Bifunctional inhibitor/lipid-transfer protein/seed storage 2S albumin"/>
    <property type="match status" value="1"/>
</dbReference>
<reference evidence="12" key="2">
    <citation type="submission" date="2015-03" db="UniProtKB">
        <authorList>
            <consortium name="EnsemblPlants"/>
        </authorList>
    </citation>
    <scope>IDENTIFICATION</scope>
</reference>
<name>A0A0D3E4P0_BRAOL</name>
<evidence type="ECO:0000256" key="3">
    <source>
        <dbReference type="ARBA" id="ARBA00022475"/>
    </source>
</evidence>
<evidence type="ECO:0000256" key="5">
    <source>
        <dbReference type="ARBA" id="ARBA00022729"/>
    </source>
</evidence>
<dbReference type="GO" id="GO:0005886">
    <property type="term" value="C:plasma membrane"/>
    <property type="evidence" value="ECO:0007669"/>
    <property type="project" value="UniProtKB-SubCell"/>
</dbReference>
<comment type="subcellular location">
    <subcellularLocation>
        <location evidence="1">Cell membrane</location>
        <topology evidence="1">Lipid-anchor</topology>
        <topology evidence="1">GPI-anchor</topology>
    </subcellularLocation>
</comment>
<feature type="chain" id="PRO_5002260287" description="Bifunctional inhibitor/plant lipid transfer protein/seed storage helical domain-containing protein" evidence="10">
    <location>
        <begin position="26"/>
        <end position="138"/>
    </location>
</feature>
<feature type="domain" description="Bifunctional inhibitor/plant lipid transfer protein/seed storage helical" evidence="11">
    <location>
        <begin position="16"/>
        <end position="103"/>
    </location>
</feature>
<dbReference type="Gramene" id="Bo9g036810.1">
    <property type="protein sequence ID" value="Bo9g036810.1"/>
    <property type="gene ID" value="Bo9g036810"/>
</dbReference>
<dbReference type="InterPro" id="IPR043325">
    <property type="entry name" value="LTSS"/>
</dbReference>
<keyword evidence="8" id="KW-0325">Glycoprotein</keyword>
<keyword evidence="9" id="KW-0449">Lipoprotein</keyword>
<keyword evidence="6" id="KW-0472">Membrane</keyword>
<proteinExistence type="inferred from homology"/>
<sequence>MATATMIFAAAMTAMILVSLQQVEAQPATTCVNKLVPCFSALTTTTKPPKDCCDSIKEAVEDELPCLCTVYNTPGLLSQFNVSTAQALNLSRRCDVTTDLSACSVLELHRQKLLYLLQEIEETAPELETSSPVMESPP</sequence>
<dbReference type="STRING" id="109376.A0A0D3E4P0"/>
<dbReference type="eggNOG" id="ENOG502S7AI">
    <property type="taxonomic scope" value="Eukaryota"/>
</dbReference>
<evidence type="ECO:0000256" key="9">
    <source>
        <dbReference type="ARBA" id="ARBA00023288"/>
    </source>
</evidence>
<keyword evidence="5 10" id="KW-0732">Signal</keyword>
<evidence type="ECO:0000313" key="12">
    <source>
        <dbReference type="EnsemblPlants" id="Bo9g036810.1"/>
    </source>
</evidence>
<dbReference type="EnsemblPlants" id="Bo9g036810.1">
    <property type="protein sequence ID" value="Bo9g036810.1"/>
    <property type="gene ID" value="Bo9g036810"/>
</dbReference>
<dbReference type="InterPro" id="IPR036312">
    <property type="entry name" value="Bifun_inhib/LTP/seed_sf"/>
</dbReference>
<reference evidence="12 13" key="1">
    <citation type="journal article" date="2014" name="Genome Biol.">
        <title>Transcriptome and methylome profiling reveals relics of genome dominance in the mesopolyploid Brassica oleracea.</title>
        <authorList>
            <person name="Parkin I.A."/>
            <person name="Koh C."/>
            <person name="Tang H."/>
            <person name="Robinson S.J."/>
            <person name="Kagale S."/>
            <person name="Clarke W.E."/>
            <person name="Town C.D."/>
            <person name="Nixon J."/>
            <person name="Krishnakumar V."/>
            <person name="Bidwell S.L."/>
            <person name="Denoeud F."/>
            <person name="Belcram H."/>
            <person name="Links M.G."/>
            <person name="Just J."/>
            <person name="Clarke C."/>
            <person name="Bender T."/>
            <person name="Huebert T."/>
            <person name="Mason A.S."/>
            <person name="Pires J.C."/>
            <person name="Barker G."/>
            <person name="Moore J."/>
            <person name="Walley P.G."/>
            <person name="Manoli S."/>
            <person name="Batley J."/>
            <person name="Edwards D."/>
            <person name="Nelson M.N."/>
            <person name="Wang X."/>
            <person name="Paterson A.H."/>
            <person name="King G."/>
            <person name="Bancroft I."/>
            <person name="Chalhoub B."/>
            <person name="Sharpe A.G."/>
        </authorList>
    </citation>
    <scope>NUCLEOTIDE SEQUENCE</scope>
    <source>
        <strain evidence="12 13">cv. TO1000</strain>
    </source>
</reference>
<dbReference type="Proteomes" id="UP000032141">
    <property type="component" value="Chromosome C9"/>
</dbReference>
<dbReference type="GO" id="GO:0098552">
    <property type="term" value="C:side of membrane"/>
    <property type="evidence" value="ECO:0007669"/>
    <property type="project" value="UniProtKB-KW"/>
</dbReference>
<feature type="signal peptide" evidence="10">
    <location>
        <begin position="1"/>
        <end position="25"/>
    </location>
</feature>
<comment type="similarity">
    <text evidence="2">Belongs to the plant LTP family.</text>
</comment>
<evidence type="ECO:0000256" key="10">
    <source>
        <dbReference type="SAM" id="SignalP"/>
    </source>
</evidence>
<evidence type="ECO:0000259" key="11">
    <source>
        <dbReference type="Pfam" id="PF14368"/>
    </source>
</evidence>
<dbReference type="HOGENOM" id="CLU_1858061_0_0_1"/>
<dbReference type="Gene3D" id="1.10.110.10">
    <property type="entry name" value="Plant lipid-transfer and hydrophobic proteins"/>
    <property type="match status" value="1"/>
</dbReference>
<evidence type="ECO:0000256" key="1">
    <source>
        <dbReference type="ARBA" id="ARBA00004609"/>
    </source>
</evidence>
<keyword evidence="3" id="KW-1003">Cell membrane</keyword>
<evidence type="ECO:0000256" key="8">
    <source>
        <dbReference type="ARBA" id="ARBA00023180"/>
    </source>
</evidence>
<dbReference type="OMA" id="AQPATTC"/>
<dbReference type="PANTHER" id="PTHR33044">
    <property type="entry name" value="BIFUNCTIONAL INHIBITOR/LIPID-TRANSFER PROTEIN/SEED STORAGE 2S ALBUMIN SUPERFAMILY PROTEIN-RELATED"/>
    <property type="match status" value="1"/>
</dbReference>
<evidence type="ECO:0000256" key="6">
    <source>
        <dbReference type="ARBA" id="ARBA00023136"/>
    </source>
</evidence>
<evidence type="ECO:0000256" key="4">
    <source>
        <dbReference type="ARBA" id="ARBA00022622"/>
    </source>
</evidence>
<evidence type="ECO:0000256" key="7">
    <source>
        <dbReference type="ARBA" id="ARBA00023157"/>
    </source>
</evidence>
<accession>A0A0D3E4P0</accession>
<dbReference type="InterPro" id="IPR016140">
    <property type="entry name" value="Bifunc_inhib/LTP/seed_store"/>
</dbReference>
<dbReference type="AlphaFoldDB" id="A0A0D3E4P0"/>
<protein>
    <recommendedName>
        <fullName evidence="11">Bifunctional inhibitor/plant lipid transfer protein/seed storage helical domain-containing protein</fullName>
    </recommendedName>
</protein>
<organism evidence="12 13">
    <name type="scientific">Brassica oleracea var. oleracea</name>
    <dbReference type="NCBI Taxonomy" id="109376"/>
    <lineage>
        <taxon>Eukaryota</taxon>
        <taxon>Viridiplantae</taxon>
        <taxon>Streptophyta</taxon>
        <taxon>Embryophyta</taxon>
        <taxon>Tracheophyta</taxon>
        <taxon>Spermatophyta</taxon>
        <taxon>Magnoliopsida</taxon>
        <taxon>eudicotyledons</taxon>
        <taxon>Gunneridae</taxon>
        <taxon>Pentapetalae</taxon>
        <taxon>rosids</taxon>
        <taxon>malvids</taxon>
        <taxon>Brassicales</taxon>
        <taxon>Brassicaceae</taxon>
        <taxon>Brassiceae</taxon>
        <taxon>Brassica</taxon>
    </lineage>
</organism>
<evidence type="ECO:0000313" key="13">
    <source>
        <dbReference type="Proteomes" id="UP000032141"/>
    </source>
</evidence>
<keyword evidence="4" id="KW-0336">GPI-anchor</keyword>
<dbReference type="Pfam" id="PF14368">
    <property type="entry name" value="LTP_2"/>
    <property type="match status" value="1"/>
</dbReference>
<keyword evidence="13" id="KW-1185">Reference proteome</keyword>
<dbReference type="CDD" id="cd00010">
    <property type="entry name" value="AAI_LTSS"/>
    <property type="match status" value="1"/>
</dbReference>
<evidence type="ECO:0000256" key="2">
    <source>
        <dbReference type="ARBA" id="ARBA00009748"/>
    </source>
</evidence>
<keyword evidence="7" id="KW-1015">Disulfide bond</keyword>